<dbReference type="PIRSF" id="PIRSF006278">
    <property type="entry name" value="ACCD_DCysDesulf"/>
    <property type="match status" value="1"/>
</dbReference>
<evidence type="ECO:0000256" key="1">
    <source>
        <dbReference type="ARBA" id="ARBA00001933"/>
    </source>
</evidence>
<reference evidence="5" key="1">
    <citation type="submission" date="2016-10" db="EMBL/GenBank/DDBJ databases">
        <title>Sequence of Gallionella enrichment culture.</title>
        <authorList>
            <person name="Poehlein A."/>
            <person name="Muehling M."/>
            <person name="Daniel R."/>
        </authorList>
    </citation>
    <scope>NUCLEOTIDE SEQUENCE</scope>
</reference>
<dbReference type="Pfam" id="PF00291">
    <property type="entry name" value="PALP"/>
    <property type="match status" value="1"/>
</dbReference>
<dbReference type="AlphaFoldDB" id="A0A1J5SX41"/>
<comment type="cofactor">
    <cofactor evidence="1">
        <name>pyridoxal 5'-phosphate</name>
        <dbReference type="ChEBI" id="CHEBI:597326"/>
    </cofactor>
</comment>
<keyword evidence="3" id="KW-0663">Pyridoxal phosphate</keyword>
<evidence type="ECO:0000256" key="3">
    <source>
        <dbReference type="ARBA" id="ARBA00022898"/>
    </source>
</evidence>
<dbReference type="EC" id="4.4.1.15" evidence="5"/>
<dbReference type="Gene3D" id="3.40.50.1100">
    <property type="match status" value="2"/>
</dbReference>
<gene>
    <name evidence="5" type="primary">dcyD</name>
    <name evidence="5" type="ORF">GALL_54970</name>
</gene>
<dbReference type="PANTHER" id="PTHR43780">
    <property type="entry name" value="1-AMINOCYCLOPROPANE-1-CARBOXYLATE DEAMINASE-RELATED"/>
    <property type="match status" value="1"/>
</dbReference>
<feature type="domain" description="Tryptophan synthase beta chain-like PALP" evidence="4">
    <location>
        <begin position="13"/>
        <end position="263"/>
    </location>
</feature>
<dbReference type="InterPro" id="IPR036052">
    <property type="entry name" value="TrpB-like_PALP_sf"/>
</dbReference>
<dbReference type="EMBL" id="MLJW01000015">
    <property type="protein sequence ID" value="OIR13113.1"/>
    <property type="molecule type" value="Genomic_DNA"/>
</dbReference>
<organism evidence="5">
    <name type="scientific">mine drainage metagenome</name>
    <dbReference type="NCBI Taxonomy" id="410659"/>
    <lineage>
        <taxon>unclassified sequences</taxon>
        <taxon>metagenomes</taxon>
        <taxon>ecological metagenomes</taxon>
    </lineage>
</organism>
<sequence length="278" mass="31295">MSKSIIADVLRIDELHPVISGNKWFKLKYYLEDAVGKGFGTIVTFGGAYSNHIAATAFACKEARLKSVGIIRGEESENLSHTLQQARLDGMQLIFVSRNDFKEEESIKLKISKPDWYWINTGGYGMNGAKGAAEIFNWIDDSYTHILCATGTGTMMAGLIKAAKNHQMVIGINSMKNRNLINDIKELLTDEELNKNFILLDEYHFGGFAKHPAELINFMKDVWHQHQLPTDIVYTSKLLYAAFDLIEKNYFNRNSKLMIIHSGGLQGNLSLPLNSLPF</sequence>
<name>A0A1J5SX41_9ZZZZ</name>
<keyword evidence="5" id="KW-0456">Lyase</keyword>
<evidence type="ECO:0000259" key="4">
    <source>
        <dbReference type="Pfam" id="PF00291"/>
    </source>
</evidence>
<accession>A0A1J5SX41</accession>
<protein>
    <submittedName>
        <fullName evidence="5">D-cysteine desulfhydrase</fullName>
        <ecNumber evidence="5">4.4.1.15</ecNumber>
    </submittedName>
</protein>
<dbReference type="PANTHER" id="PTHR43780:SF2">
    <property type="entry name" value="1-AMINOCYCLOPROPANE-1-CARBOXYLATE DEAMINASE-RELATED"/>
    <property type="match status" value="1"/>
</dbReference>
<dbReference type="SUPFAM" id="SSF53686">
    <property type="entry name" value="Tryptophan synthase beta subunit-like PLP-dependent enzymes"/>
    <property type="match status" value="1"/>
</dbReference>
<comment type="similarity">
    <text evidence="2">Belongs to the ACC deaminase/D-cysteine desulfhydrase family.</text>
</comment>
<dbReference type="InterPro" id="IPR027278">
    <property type="entry name" value="ACCD_DCysDesulf"/>
</dbReference>
<evidence type="ECO:0000256" key="2">
    <source>
        <dbReference type="ARBA" id="ARBA00008639"/>
    </source>
</evidence>
<dbReference type="InterPro" id="IPR001926">
    <property type="entry name" value="TrpB-like_PALP"/>
</dbReference>
<proteinExistence type="inferred from homology"/>
<evidence type="ECO:0000313" key="5">
    <source>
        <dbReference type="EMBL" id="OIR13113.1"/>
    </source>
</evidence>
<dbReference type="GO" id="GO:0019148">
    <property type="term" value="F:D-cysteine desulfhydrase activity"/>
    <property type="evidence" value="ECO:0007669"/>
    <property type="project" value="UniProtKB-EC"/>
</dbReference>
<comment type="caution">
    <text evidence="5">The sequence shown here is derived from an EMBL/GenBank/DDBJ whole genome shotgun (WGS) entry which is preliminary data.</text>
</comment>